<proteinExistence type="predicted"/>
<protein>
    <submittedName>
        <fullName evidence="2">Uncharacterized protein</fullName>
    </submittedName>
</protein>
<gene>
    <name evidence="2" type="ORF">GCM10023116_07840</name>
</gene>
<dbReference type="RefSeq" id="WP_345194173.1">
    <property type="nucleotide sequence ID" value="NZ_BAABFL010000081.1"/>
</dbReference>
<dbReference type="EMBL" id="BAABFL010000081">
    <property type="protein sequence ID" value="GAA4648515.1"/>
    <property type="molecule type" value="Genomic_DNA"/>
</dbReference>
<evidence type="ECO:0000313" key="2">
    <source>
        <dbReference type="EMBL" id="GAA4648515.1"/>
    </source>
</evidence>
<accession>A0ABP8V073</accession>
<reference evidence="3" key="1">
    <citation type="journal article" date="2019" name="Int. J. Syst. Evol. Microbiol.">
        <title>The Global Catalogue of Microorganisms (GCM) 10K type strain sequencing project: providing services to taxonomists for standard genome sequencing and annotation.</title>
        <authorList>
            <consortium name="The Broad Institute Genomics Platform"/>
            <consortium name="The Broad Institute Genome Sequencing Center for Infectious Disease"/>
            <person name="Wu L."/>
            <person name="Ma J."/>
        </authorList>
    </citation>
    <scope>NUCLEOTIDE SEQUENCE [LARGE SCALE GENOMIC DNA]</scope>
    <source>
        <strain evidence="3">JCM 17805</strain>
    </source>
</reference>
<keyword evidence="3" id="KW-1185">Reference proteome</keyword>
<sequence>MSAYIKALQEFRQVAVEACETSPGSRILLGDKGPDGAYKVWAVSKKKVGRGLSRSKSEVGDASASMSSESERDNKKNEVVRKHLKELLVKFFPEGTASRASINNLLHDNENAYDLTAGMAVAYIDVPFERMQGYLGSGDMGFKLIDIEKFYEQRICPRIERVAKYYMELREKGFAKNCPDRDREIFAGFEQMLSERGKFLFGCNKFGVMISKMTGSCESARGGVKDSKLCIKLTDMVEEFSKLKGLGEHMHCLYETVSRFEKNFYAYKFNEVEEDSSGGSDNQQEAVETTDI</sequence>
<dbReference type="Proteomes" id="UP001500604">
    <property type="component" value="Unassembled WGS sequence"/>
</dbReference>
<comment type="caution">
    <text evidence="2">The sequence shown here is derived from an EMBL/GenBank/DDBJ whole genome shotgun (WGS) entry which is preliminary data.</text>
</comment>
<feature type="region of interest" description="Disordered" evidence="1">
    <location>
        <begin position="54"/>
        <end position="77"/>
    </location>
</feature>
<organism evidence="2 3">
    <name type="scientific">Kistimonas scapharcae</name>
    <dbReference type="NCBI Taxonomy" id="1036133"/>
    <lineage>
        <taxon>Bacteria</taxon>
        <taxon>Pseudomonadati</taxon>
        <taxon>Pseudomonadota</taxon>
        <taxon>Gammaproteobacteria</taxon>
        <taxon>Oceanospirillales</taxon>
        <taxon>Endozoicomonadaceae</taxon>
        <taxon>Kistimonas</taxon>
    </lineage>
</organism>
<evidence type="ECO:0000313" key="3">
    <source>
        <dbReference type="Proteomes" id="UP001500604"/>
    </source>
</evidence>
<name>A0ABP8V073_9GAMM</name>
<evidence type="ECO:0000256" key="1">
    <source>
        <dbReference type="SAM" id="MobiDB-lite"/>
    </source>
</evidence>